<organism evidence="1 2">
    <name type="scientific">Puccinia striiformis f. sp. tritici</name>
    <dbReference type="NCBI Taxonomy" id="168172"/>
    <lineage>
        <taxon>Eukaryota</taxon>
        <taxon>Fungi</taxon>
        <taxon>Dikarya</taxon>
        <taxon>Basidiomycota</taxon>
        <taxon>Pucciniomycotina</taxon>
        <taxon>Pucciniomycetes</taxon>
        <taxon>Pucciniales</taxon>
        <taxon>Pucciniaceae</taxon>
        <taxon>Puccinia</taxon>
    </lineage>
</organism>
<dbReference type="EMBL" id="CM045866">
    <property type="protein sequence ID" value="KAI7960919.1"/>
    <property type="molecule type" value="Genomic_DNA"/>
</dbReference>
<sequence length="156" mass="17702">MDELIANTPYQACKDHESIIWRPPSMVEIQPERDVAGKRSASNIYLSLVARGHQLDKWMMILAKIARPGLLGDAPCPSECIFPSSSYPSDDQAQSRFFISAWLVSTFHRRFLQCLLLKRPFVQISHILINQSICTTTKALFTDSHHEIEETKPTSS</sequence>
<comment type="caution">
    <text evidence="1">The sequence shown here is derived from an EMBL/GenBank/DDBJ whole genome shotgun (WGS) entry which is preliminary data.</text>
</comment>
<name>A0ACC0EVG4_9BASI</name>
<evidence type="ECO:0000313" key="1">
    <source>
        <dbReference type="EMBL" id="KAI7960919.1"/>
    </source>
</evidence>
<reference evidence="2" key="2">
    <citation type="journal article" date="2018" name="Mol. Plant Microbe Interact.">
        <title>Genome sequence resources for the wheat stripe rust pathogen (Puccinia striiformis f. sp. tritici) and the barley stripe rust pathogen (Puccinia striiformis f. sp. hordei).</title>
        <authorList>
            <person name="Xia C."/>
            <person name="Wang M."/>
            <person name="Yin C."/>
            <person name="Cornejo O.E."/>
            <person name="Hulbert S.H."/>
            <person name="Chen X."/>
        </authorList>
    </citation>
    <scope>NUCLEOTIDE SEQUENCE [LARGE SCALE GENOMIC DNA]</scope>
    <source>
        <strain evidence="2">93-210</strain>
    </source>
</reference>
<accession>A0ACC0EVG4</accession>
<reference evidence="1 2" key="3">
    <citation type="journal article" date="2022" name="Microbiol. Spectr.">
        <title>Folding features and dynamics of 3D genome architecture in plant fungal pathogens.</title>
        <authorList>
            <person name="Xia C."/>
        </authorList>
    </citation>
    <scope>NUCLEOTIDE SEQUENCE [LARGE SCALE GENOMIC DNA]</scope>
    <source>
        <strain evidence="1 2">93-210</strain>
    </source>
</reference>
<dbReference type="Proteomes" id="UP001060170">
    <property type="component" value="Chromosome 2"/>
</dbReference>
<keyword evidence="2" id="KW-1185">Reference proteome</keyword>
<evidence type="ECO:0000313" key="2">
    <source>
        <dbReference type="Proteomes" id="UP001060170"/>
    </source>
</evidence>
<gene>
    <name evidence="1" type="ORF">MJO28_001408</name>
</gene>
<protein>
    <submittedName>
        <fullName evidence="1">Uncharacterized protein</fullName>
    </submittedName>
</protein>
<proteinExistence type="predicted"/>
<reference evidence="2" key="1">
    <citation type="journal article" date="2018" name="BMC Genomics">
        <title>Genomic insights into host adaptation between the wheat stripe rust pathogen (Puccinia striiformis f. sp. tritici) and the barley stripe rust pathogen (Puccinia striiformis f. sp. hordei).</title>
        <authorList>
            <person name="Xia C."/>
            <person name="Wang M."/>
            <person name="Yin C."/>
            <person name="Cornejo O.E."/>
            <person name="Hulbert S.H."/>
            <person name="Chen X."/>
        </authorList>
    </citation>
    <scope>NUCLEOTIDE SEQUENCE [LARGE SCALE GENOMIC DNA]</scope>
    <source>
        <strain evidence="2">93-210</strain>
    </source>
</reference>